<dbReference type="PANTHER" id="PTHR11274:SF16">
    <property type="entry name" value="TFIIH BASAL TRANSCRIPTION FACTOR COMPLEX HELICASE XPB SUBUNIT"/>
    <property type="match status" value="1"/>
</dbReference>
<dbReference type="SUPFAM" id="SSF52540">
    <property type="entry name" value="P-loop containing nucleoside triphosphate hydrolases"/>
    <property type="match status" value="2"/>
</dbReference>
<comment type="subcellular location">
    <subcellularLocation>
        <location evidence="1">Nucleus</location>
    </subcellularLocation>
</comment>
<accession>A0A0S4JHE3</accession>
<dbReference type="PROSITE" id="PS51192">
    <property type="entry name" value="HELICASE_ATP_BIND_1"/>
    <property type="match status" value="1"/>
</dbReference>
<dbReference type="InterPro" id="IPR027417">
    <property type="entry name" value="P-loop_NTPase"/>
</dbReference>
<dbReference type="EC" id="5.6.2.4" evidence="13"/>
<feature type="domain" description="Helicase C-terminal" evidence="16">
    <location>
        <begin position="487"/>
        <end position="642"/>
    </location>
</feature>
<keyword evidence="3" id="KW-0547">Nucleotide-binding</keyword>
<evidence type="ECO:0000256" key="5">
    <source>
        <dbReference type="ARBA" id="ARBA00022801"/>
    </source>
</evidence>
<protein>
    <recommendedName>
        <fullName evidence="13">DNA 3'-5' helicase</fullName>
        <ecNumber evidence="13">5.6.2.4</ecNumber>
    </recommendedName>
</protein>
<evidence type="ECO:0000256" key="1">
    <source>
        <dbReference type="ARBA" id="ARBA00004123"/>
    </source>
</evidence>
<dbReference type="GO" id="GO:0016787">
    <property type="term" value="F:hydrolase activity"/>
    <property type="evidence" value="ECO:0007669"/>
    <property type="project" value="UniProtKB-KW"/>
</dbReference>
<dbReference type="Pfam" id="PF24482">
    <property type="entry name" value="XPB_C"/>
    <property type="match status" value="1"/>
</dbReference>
<dbReference type="GO" id="GO:0005524">
    <property type="term" value="F:ATP binding"/>
    <property type="evidence" value="ECO:0007669"/>
    <property type="project" value="UniProtKB-KW"/>
</dbReference>
<dbReference type="GO" id="GO:0006367">
    <property type="term" value="P:transcription initiation at RNA polymerase II promoter"/>
    <property type="evidence" value="ECO:0007669"/>
    <property type="project" value="InterPro"/>
</dbReference>
<dbReference type="AlphaFoldDB" id="A0A0S4JHE3"/>
<dbReference type="Pfam" id="PF04851">
    <property type="entry name" value="ResIII"/>
    <property type="match status" value="1"/>
</dbReference>
<evidence type="ECO:0000256" key="12">
    <source>
        <dbReference type="ARBA" id="ARBA00034617"/>
    </source>
</evidence>
<dbReference type="GO" id="GO:0000112">
    <property type="term" value="C:nucleotide-excision repair factor 3 complex"/>
    <property type="evidence" value="ECO:0007669"/>
    <property type="project" value="TreeGrafter"/>
</dbReference>
<evidence type="ECO:0000256" key="7">
    <source>
        <dbReference type="ARBA" id="ARBA00022840"/>
    </source>
</evidence>
<dbReference type="PROSITE" id="PS51194">
    <property type="entry name" value="HELICASE_CTER"/>
    <property type="match status" value="1"/>
</dbReference>
<keyword evidence="18" id="KW-1185">Reference proteome</keyword>
<reference evidence="18" key="1">
    <citation type="submission" date="2015-09" db="EMBL/GenBank/DDBJ databases">
        <authorList>
            <consortium name="Pathogen Informatics"/>
        </authorList>
    </citation>
    <scope>NUCLEOTIDE SEQUENCE [LARGE SCALE GENOMIC DNA]</scope>
    <source>
        <strain evidence="18">Lake Konstanz</strain>
    </source>
</reference>
<comment type="catalytic activity">
    <reaction evidence="14">
        <text>ATP + H2O = ADP + phosphate + H(+)</text>
        <dbReference type="Rhea" id="RHEA:13065"/>
        <dbReference type="ChEBI" id="CHEBI:15377"/>
        <dbReference type="ChEBI" id="CHEBI:15378"/>
        <dbReference type="ChEBI" id="CHEBI:30616"/>
        <dbReference type="ChEBI" id="CHEBI:43474"/>
        <dbReference type="ChEBI" id="CHEBI:456216"/>
        <dbReference type="EC" id="5.6.2.4"/>
    </reaction>
</comment>
<dbReference type="InterPro" id="IPR032438">
    <property type="entry name" value="ERCC3_RAD25_C"/>
</dbReference>
<gene>
    <name evidence="17" type="ORF">BSAL_16690</name>
</gene>
<dbReference type="GO" id="GO:0097550">
    <property type="term" value="C:transcription preinitiation complex"/>
    <property type="evidence" value="ECO:0007669"/>
    <property type="project" value="TreeGrafter"/>
</dbReference>
<dbReference type="Pfam" id="PF13625">
    <property type="entry name" value="Helicase_C_3"/>
    <property type="match status" value="1"/>
</dbReference>
<evidence type="ECO:0000256" key="3">
    <source>
        <dbReference type="ARBA" id="ARBA00022741"/>
    </source>
</evidence>
<evidence type="ECO:0000256" key="14">
    <source>
        <dbReference type="ARBA" id="ARBA00048988"/>
    </source>
</evidence>
<evidence type="ECO:0000256" key="8">
    <source>
        <dbReference type="ARBA" id="ARBA00023125"/>
    </source>
</evidence>
<keyword evidence="4" id="KW-0227">DNA damage</keyword>
<dbReference type="GO" id="GO:0043138">
    <property type="term" value="F:3'-5' DNA helicase activity"/>
    <property type="evidence" value="ECO:0007669"/>
    <property type="project" value="UniProtKB-EC"/>
</dbReference>
<evidence type="ECO:0000259" key="15">
    <source>
        <dbReference type="PROSITE" id="PS51192"/>
    </source>
</evidence>
<dbReference type="GO" id="GO:0003677">
    <property type="term" value="F:DNA binding"/>
    <property type="evidence" value="ECO:0007669"/>
    <property type="project" value="UniProtKB-KW"/>
</dbReference>
<dbReference type="Gene3D" id="3.40.50.300">
    <property type="entry name" value="P-loop containing nucleotide triphosphate hydrolases"/>
    <property type="match status" value="2"/>
</dbReference>
<keyword evidence="10" id="KW-0413">Isomerase</keyword>
<dbReference type="InterPro" id="IPR001650">
    <property type="entry name" value="Helicase_C-like"/>
</dbReference>
<comment type="catalytic activity">
    <reaction evidence="12">
        <text>Couples ATP hydrolysis with the unwinding of duplex DNA by translocating in the 3'-5' direction.</text>
        <dbReference type="EC" id="5.6.2.4"/>
    </reaction>
</comment>
<feature type="domain" description="Helicase ATP-binding" evidence="15">
    <location>
        <begin position="262"/>
        <end position="431"/>
    </location>
</feature>
<dbReference type="NCBIfam" id="TIGR00603">
    <property type="entry name" value="rad25"/>
    <property type="match status" value="1"/>
</dbReference>
<keyword evidence="8" id="KW-0238">DNA-binding</keyword>
<dbReference type="GO" id="GO:0006289">
    <property type="term" value="P:nucleotide-excision repair"/>
    <property type="evidence" value="ECO:0007669"/>
    <property type="project" value="InterPro"/>
</dbReference>
<dbReference type="PANTHER" id="PTHR11274">
    <property type="entry name" value="RAD25/XP-B DNA REPAIR HELICASE"/>
    <property type="match status" value="1"/>
</dbReference>
<evidence type="ECO:0000256" key="6">
    <source>
        <dbReference type="ARBA" id="ARBA00022806"/>
    </source>
</evidence>
<organism evidence="17 18">
    <name type="scientific">Bodo saltans</name>
    <name type="common">Flagellated protozoan</name>
    <dbReference type="NCBI Taxonomy" id="75058"/>
    <lineage>
        <taxon>Eukaryota</taxon>
        <taxon>Discoba</taxon>
        <taxon>Euglenozoa</taxon>
        <taxon>Kinetoplastea</taxon>
        <taxon>Metakinetoplastina</taxon>
        <taxon>Eubodonida</taxon>
        <taxon>Bodonidae</taxon>
        <taxon>Bodo</taxon>
    </lineage>
</organism>
<keyword evidence="9" id="KW-0234">DNA repair</keyword>
<dbReference type="InterPro" id="IPR032830">
    <property type="entry name" value="XPB/Ssl2_N"/>
</dbReference>
<dbReference type="Proteomes" id="UP000051952">
    <property type="component" value="Unassembled WGS sequence"/>
</dbReference>
<evidence type="ECO:0000256" key="9">
    <source>
        <dbReference type="ARBA" id="ARBA00023204"/>
    </source>
</evidence>
<dbReference type="InterPro" id="IPR050615">
    <property type="entry name" value="ATP-dep_DNA_Helicase"/>
</dbReference>
<evidence type="ECO:0000256" key="2">
    <source>
        <dbReference type="ARBA" id="ARBA00006637"/>
    </source>
</evidence>
<dbReference type="InterPro" id="IPR014001">
    <property type="entry name" value="Helicase_ATP-bd"/>
</dbReference>
<sequence length="844" mass="94604">MFLDRDGRLFVETFGEEYRENVRNFVLSCAEPVSRPEFVNEYAVTPASLAAASAEGSYTGEDVREFLLRRSEDCDARLPAAVDDMIAVEIMSEKISLTLAPDLRGDFDARSSGGASRSNLFSSGVAPSSGNLAYFLQCSQKPLLEAFANEVKEFLDPYLLGGERAFVISDLVVSDAPRSSGSLLRERRLNGSSGPVTKQMVYKCRIRAGCQRQIKEALYQRSIRVICTYDYMRDLQTPTVANFSLRLGVRLRPYQAASLERFRRDDKAHHGVVVLPCGAGKTLTGIAASSIVSKKTIVMCCNVLSVMQWRKEFLRWTDLREDQVTVCVRGMKQRPGDVFITTYSMLTAQRATRPADAVVTEDALLTKEILSDIANSTWGMLLLDEVHIAPAQRFQEVINCVKHHCVLGLSATLLREDQRIDNLRFLVGPKLYEANWLELTNQGFLADVVCVDVRCPMPPAYLRMYLDPQSTDESLCDISSVNPHKLWATQALLHFHGSRSPPDKTIIFCDSIPALQFYATQLCIPFMDGRTPEDERAKLLEYFKTSPNVNTIILSRVGDIALDIPEASVIIQLSGLGASRRQEAQRLGRILRPKPASVDSTTAYFYTLVSEDTDESRNAFGRQEWLRDQGFAYRMMSFRDILQHYAPNSKMFLDNGQGRAPSTMQPSNDCNRRRSRLLCVGPPKWYWLSDELESPEFVNATHSSDAENGRIGRWKLFSRAHSVAIDEAFQRGQLSLPLRVSHALPSSSQRGSAALTLRPGQLTLRVTFSSADAPITFGTVQCFSVAEGGSQQLVGERRIAKHLWNEPLGDTEEDHCCTDHDECLMWLLQRVGDAKQLHKRGRQD</sequence>
<dbReference type="Pfam" id="PF16203">
    <property type="entry name" value="ERCC3_RAD25_C"/>
    <property type="match status" value="1"/>
</dbReference>
<dbReference type="EMBL" id="CYKH01001667">
    <property type="protein sequence ID" value="CUG88668.1"/>
    <property type="molecule type" value="Genomic_DNA"/>
</dbReference>
<dbReference type="GO" id="GO:0005675">
    <property type="term" value="C:transcription factor TFIIH holo complex"/>
    <property type="evidence" value="ECO:0007669"/>
    <property type="project" value="TreeGrafter"/>
</dbReference>
<keyword evidence="7" id="KW-0067">ATP-binding</keyword>
<dbReference type="PRINTS" id="PR00851">
    <property type="entry name" value="XRODRMPGMNTB"/>
</dbReference>
<evidence type="ECO:0000256" key="13">
    <source>
        <dbReference type="ARBA" id="ARBA00034808"/>
    </source>
</evidence>
<dbReference type="CDD" id="cd18789">
    <property type="entry name" value="SF2_C_XPB"/>
    <property type="match status" value="1"/>
</dbReference>
<evidence type="ECO:0000256" key="10">
    <source>
        <dbReference type="ARBA" id="ARBA00023235"/>
    </source>
</evidence>
<keyword evidence="11" id="KW-0539">Nucleus</keyword>
<dbReference type="InterPro" id="IPR057821">
    <property type="entry name" value="XPB_C"/>
</dbReference>
<evidence type="ECO:0000313" key="18">
    <source>
        <dbReference type="Proteomes" id="UP000051952"/>
    </source>
</evidence>
<keyword evidence="6 17" id="KW-0347">Helicase</keyword>
<name>A0A0S4JHE3_BODSA</name>
<dbReference type="InterPro" id="IPR001161">
    <property type="entry name" value="XPB/Ssl2"/>
</dbReference>
<evidence type="ECO:0000313" key="17">
    <source>
        <dbReference type="EMBL" id="CUG88668.1"/>
    </source>
</evidence>
<dbReference type="InterPro" id="IPR006935">
    <property type="entry name" value="Helicase/UvrB_N"/>
</dbReference>
<dbReference type="VEuPathDB" id="TriTrypDB:BSAL_16690"/>
<proteinExistence type="inferred from homology"/>
<evidence type="ECO:0000256" key="4">
    <source>
        <dbReference type="ARBA" id="ARBA00022763"/>
    </source>
</evidence>
<dbReference type="SMART" id="SM00487">
    <property type="entry name" value="DEXDc"/>
    <property type="match status" value="1"/>
</dbReference>
<comment type="similarity">
    <text evidence="2">Belongs to the helicase family. RAD25/XPB subfamily.</text>
</comment>
<evidence type="ECO:0000256" key="11">
    <source>
        <dbReference type="ARBA" id="ARBA00023242"/>
    </source>
</evidence>
<evidence type="ECO:0000259" key="16">
    <source>
        <dbReference type="PROSITE" id="PS51194"/>
    </source>
</evidence>
<dbReference type="OrthoDB" id="10262986at2759"/>
<dbReference type="SMART" id="SM00490">
    <property type="entry name" value="HELICc"/>
    <property type="match status" value="1"/>
</dbReference>
<keyword evidence="5" id="KW-0378">Hydrolase</keyword>